<keyword evidence="3 5" id="KW-0067">ATP-binding</keyword>
<dbReference type="STRING" id="1830138.SAMN05443507_10798"/>
<accession>A0A1M6P662</accession>
<gene>
    <name evidence="5" type="ORF">SAMN05443507_10798</name>
</gene>
<dbReference type="SUPFAM" id="SSF52540">
    <property type="entry name" value="P-loop containing nucleoside triphosphate hydrolases"/>
    <property type="match status" value="1"/>
</dbReference>
<evidence type="ECO:0000256" key="2">
    <source>
        <dbReference type="ARBA" id="ARBA00022741"/>
    </source>
</evidence>
<dbReference type="OrthoDB" id="2290519at2"/>
<dbReference type="PROSITE" id="PS00211">
    <property type="entry name" value="ABC_TRANSPORTER_1"/>
    <property type="match status" value="1"/>
</dbReference>
<dbReference type="InterPro" id="IPR027417">
    <property type="entry name" value="P-loop_NTPase"/>
</dbReference>
<dbReference type="Gene3D" id="3.40.50.300">
    <property type="entry name" value="P-loop containing nucleotide triphosphate hydrolases"/>
    <property type="match status" value="1"/>
</dbReference>
<reference evidence="6" key="1">
    <citation type="submission" date="2016-11" db="EMBL/GenBank/DDBJ databases">
        <authorList>
            <person name="Varghese N."/>
            <person name="Submissions S."/>
        </authorList>
    </citation>
    <scope>NUCLEOTIDE SEQUENCE [LARGE SCALE GENOMIC DNA]</scope>
    <source>
        <strain evidence="6">USBA-503</strain>
    </source>
</reference>
<dbReference type="PROSITE" id="PS50893">
    <property type="entry name" value="ABC_TRANSPORTER_2"/>
    <property type="match status" value="1"/>
</dbReference>
<evidence type="ECO:0000256" key="3">
    <source>
        <dbReference type="ARBA" id="ARBA00022840"/>
    </source>
</evidence>
<dbReference type="SMART" id="SM00382">
    <property type="entry name" value="AAA"/>
    <property type="match status" value="1"/>
</dbReference>
<dbReference type="InterPro" id="IPR017871">
    <property type="entry name" value="ABC_transporter-like_CS"/>
</dbReference>
<dbReference type="AlphaFoldDB" id="A0A1M6P662"/>
<keyword evidence="1" id="KW-0813">Transport</keyword>
<feature type="domain" description="ABC transporter" evidence="4">
    <location>
        <begin position="5"/>
        <end position="229"/>
    </location>
</feature>
<dbReference type="PANTHER" id="PTHR42711">
    <property type="entry name" value="ABC TRANSPORTER ATP-BINDING PROTEIN"/>
    <property type="match status" value="1"/>
</dbReference>
<protein>
    <submittedName>
        <fullName evidence="5">ABC-2 type transport system ATP-binding protein</fullName>
    </submittedName>
</protein>
<sequence>MTSILEFQNVSKNYGSKRAVDNLSFSIEKGTIVALLGPNGAGKTTTMAMLLGLIQPTDGKITVLHGNPRQPATRRQIGAMLQNVSLPDKISVQELLQLFRSNYPNPASLETLLQMTGLTAERHKDASKLSGGQQRRVQFALAMAGNPQFLVLDEPTTGMDVNSRRDFWHQLRGYTKNGERTLLLSTHHLEEADAIADRILVIQHGKLIADGSPAEIKAKTGWSYIRMQIGEGFTAADLQCFLTSEDECSMEGRKVQIRTRDSDSLLRKLLRTELPLSQIEVSQGKLEDAFFAITNKENYEEVTVS</sequence>
<dbReference type="InterPro" id="IPR003593">
    <property type="entry name" value="AAA+_ATPase"/>
</dbReference>
<dbReference type="Proteomes" id="UP000184016">
    <property type="component" value="Unassembled WGS sequence"/>
</dbReference>
<dbReference type="Pfam" id="PF00005">
    <property type="entry name" value="ABC_tran"/>
    <property type="match status" value="1"/>
</dbReference>
<dbReference type="CDD" id="cd03263">
    <property type="entry name" value="ABC_subfamily_A"/>
    <property type="match status" value="1"/>
</dbReference>
<dbReference type="GO" id="GO:0016887">
    <property type="term" value="F:ATP hydrolysis activity"/>
    <property type="evidence" value="ECO:0007669"/>
    <property type="project" value="InterPro"/>
</dbReference>
<evidence type="ECO:0000313" key="6">
    <source>
        <dbReference type="Proteomes" id="UP000184016"/>
    </source>
</evidence>
<dbReference type="InterPro" id="IPR050763">
    <property type="entry name" value="ABC_transporter_ATP-binding"/>
</dbReference>
<dbReference type="InterPro" id="IPR003439">
    <property type="entry name" value="ABC_transporter-like_ATP-bd"/>
</dbReference>
<evidence type="ECO:0000259" key="4">
    <source>
        <dbReference type="PROSITE" id="PS50893"/>
    </source>
</evidence>
<dbReference type="PANTHER" id="PTHR42711:SF17">
    <property type="entry name" value="ABC TRANSPORTER ATP-BINDING PROTEIN"/>
    <property type="match status" value="1"/>
</dbReference>
<organism evidence="5 6">
    <name type="scientific">Alicyclobacillus tolerans</name>
    <dbReference type="NCBI Taxonomy" id="90970"/>
    <lineage>
        <taxon>Bacteria</taxon>
        <taxon>Bacillati</taxon>
        <taxon>Bacillota</taxon>
        <taxon>Bacilli</taxon>
        <taxon>Bacillales</taxon>
        <taxon>Alicyclobacillaceae</taxon>
        <taxon>Alicyclobacillus</taxon>
    </lineage>
</organism>
<name>A0A1M6P662_9BACL</name>
<evidence type="ECO:0000256" key="1">
    <source>
        <dbReference type="ARBA" id="ARBA00022448"/>
    </source>
</evidence>
<dbReference type="RefSeq" id="WP_072873555.1">
    <property type="nucleotide sequence ID" value="NZ_FRAF01000007.1"/>
</dbReference>
<dbReference type="EMBL" id="FRAF01000007">
    <property type="protein sequence ID" value="SHK03366.1"/>
    <property type="molecule type" value="Genomic_DNA"/>
</dbReference>
<keyword evidence="6" id="KW-1185">Reference proteome</keyword>
<evidence type="ECO:0000313" key="5">
    <source>
        <dbReference type="EMBL" id="SHK03366.1"/>
    </source>
</evidence>
<keyword evidence="2" id="KW-0547">Nucleotide-binding</keyword>
<proteinExistence type="predicted"/>
<dbReference type="GO" id="GO:0005524">
    <property type="term" value="F:ATP binding"/>
    <property type="evidence" value="ECO:0007669"/>
    <property type="project" value="UniProtKB-KW"/>
</dbReference>